<protein>
    <submittedName>
        <fullName evidence="1">Uncharacterized protein</fullName>
    </submittedName>
</protein>
<evidence type="ECO:0000313" key="1">
    <source>
        <dbReference type="EMBL" id="JAH87118.1"/>
    </source>
</evidence>
<reference evidence="1" key="1">
    <citation type="submission" date="2014-11" db="EMBL/GenBank/DDBJ databases">
        <authorList>
            <person name="Amaro Gonzalez C."/>
        </authorList>
    </citation>
    <scope>NUCLEOTIDE SEQUENCE</scope>
</reference>
<name>A0A0E9WCA6_ANGAN</name>
<reference evidence="1" key="2">
    <citation type="journal article" date="2015" name="Fish Shellfish Immunol.">
        <title>Early steps in the European eel (Anguilla anguilla)-Vibrio vulnificus interaction in the gills: Role of the RtxA13 toxin.</title>
        <authorList>
            <person name="Callol A."/>
            <person name="Pajuelo D."/>
            <person name="Ebbesson L."/>
            <person name="Teles M."/>
            <person name="MacKenzie S."/>
            <person name="Amaro C."/>
        </authorList>
    </citation>
    <scope>NUCLEOTIDE SEQUENCE</scope>
</reference>
<dbReference type="EMBL" id="GBXM01021459">
    <property type="protein sequence ID" value="JAH87118.1"/>
    <property type="molecule type" value="Transcribed_RNA"/>
</dbReference>
<dbReference type="AlphaFoldDB" id="A0A0E9WCA6"/>
<sequence>MTTKLWLQTLEGVSICCSVLALVLNNTKHNEPFIK</sequence>
<accession>A0A0E9WCA6</accession>
<proteinExistence type="predicted"/>
<organism evidence="1">
    <name type="scientific">Anguilla anguilla</name>
    <name type="common">European freshwater eel</name>
    <name type="synonym">Muraena anguilla</name>
    <dbReference type="NCBI Taxonomy" id="7936"/>
    <lineage>
        <taxon>Eukaryota</taxon>
        <taxon>Metazoa</taxon>
        <taxon>Chordata</taxon>
        <taxon>Craniata</taxon>
        <taxon>Vertebrata</taxon>
        <taxon>Euteleostomi</taxon>
        <taxon>Actinopterygii</taxon>
        <taxon>Neopterygii</taxon>
        <taxon>Teleostei</taxon>
        <taxon>Anguilliformes</taxon>
        <taxon>Anguillidae</taxon>
        <taxon>Anguilla</taxon>
    </lineage>
</organism>